<proteinExistence type="predicted"/>
<evidence type="ECO:0000313" key="6">
    <source>
        <dbReference type="Proteomes" id="UP000541610"/>
    </source>
</evidence>
<dbReference type="InterPro" id="IPR018247">
    <property type="entry name" value="EF_Hand_1_Ca_BS"/>
</dbReference>
<dbReference type="InterPro" id="IPR011992">
    <property type="entry name" value="EF-hand-dom_pair"/>
</dbReference>
<feature type="domain" description="EF-hand" evidence="4">
    <location>
        <begin position="239"/>
        <end position="266"/>
    </location>
</feature>
<organism evidence="5 6">
    <name type="scientific">Perkinsus olseni</name>
    <name type="common">Perkinsus atlanticus</name>
    <dbReference type="NCBI Taxonomy" id="32597"/>
    <lineage>
        <taxon>Eukaryota</taxon>
        <taxon>Sar</taxon>
        <taxon>Alveolata</taxon>
        <taxon>Perkinsozoa</taxon>
        <taxon>Perkinsea</taxon>
        <taxon>Perkinsida</taxon>
        <taxon>Perkinsidae</taxon>
        <taxon>Perkinsus</taxon>
    </lineage>
</organism>
<comment type="caution">
    <text evidence="5">The sequence shown here is derived from an EMBL/GenBank/DDBJ whole genome shotgun (WGS) entry which is preliminary data.</text>
</comment>
<dbReference type="OrthoDB" id="447947at2759"/>
<dbReference type="PROSITE" id="PS50222">
    <property type="entry name" value="EF_HAND_2"/>
    <property type="match status" value="2"/>
</dbReference>
<evidence type="ECO:0000313" key="5">
    <source>
        <dbReference type="EMBL" id="KAF4691847.1"/>
    </source>
</evidence>
<feature type="domain" description="EF-hand" evidence="4">
    <location>
        <begin position="191"/>
        <end position="226"/>
    </location>
</feature>
<dbReference type="Pfam" id="PF13499">
    <property type="entry name" value="EF-hand_7"/>
    <property type="match status" value="1"/>
</dbReference>
<dbReference type="CDD" id="cd00051">
    <property type="entry name" value="EFh"/>
    <property type="match status" value="2"/>
</dbReference>
<dbReference type="Proteomes" id="UP000541610">
    <property type="component" value="Unassembled WGS sequence"/>
</dbReference>
<dbReference type="AlphaFoldDB" id="A0A7J6P7K1"/>
<evidence type="ECO:0000256" key="2">
    <source>
        <dbReference type="ARBA" id="ARBA00022737"/>
    </source>
</evidence>
<gene>
    <name evidence="5" type="ORF">FOZ60_014731</name>
</gene>
<dbReference type="InterPro" id="IPR002048">
    <property type="entry name" value="EF_hand_dom"/>
</dbReference>
<keyword evidence="3" id="KW-0106">Calcium</keyword>
<dbReference type="EMBL" id="JABANP010000070">
    <property type="protein sequence ID" value="KAF4691847.1"/>
    <property type="molecule type" value="Genomic_DNA"/>
</dbReference>
<dbReference type="PANTHER" id="PTHR34524">
    <property type="entry name" value="CALCYPHOSIN"/>
    <property type="match status" value="1"/>
</dbReference>
<dbReference type="SUPFAM" id="SSF47473">
    <property type="entry name" value="EF-hand"/>
    <property type="match status" value="1"/>
</dbReference>
<dbReference type="InterPro" id="IPR051581">
    <property type="entry name" value="Ca-bind"/>
</dbReference>
<evidence type="ECO:0000256" key="1">
    <source>
        <dbReference type="ARBA" id="ARBA00022723"/>
    </source>
</evidence>
<keyword evidence="2" id="KW-0677">Repeat</keyword>
<evidence type="ECO:0000259" key="4">
    <source>
        <dbReference type="PROSITE" id="PS50222"/>
    </source>
</evidence>
<name>A0A7J6P7K1_PEROL</name>
<accession>A0A7J6P7K1</accession>
<reference evidence="5 6" key="1">
    <citation type="submission" date="2020-04" db="EMBL/GenBank/DDBJ databases">
        <title>Perkinsus olseni comparative genomics.</title>
        <authorList>
            <person name="Bogema D.R."/>
        </authorList>
    </citation>
    <scope>NUCLEOTIDE SEQUENCE [LARGE SCALE GENOMIC DNA]</scope>
    <source>
        <strain evidence="5">00978-12</strain>
    </source>
</reference>
<dbReference type="SMART" id="SM00054">
    <property type="entry name" value="EFh"/>
    <property type="match status" value="3"/>
</dbReference>
<dbReference type="PANTHER" id="PTHR34524:SF6">
    <property type="entry name" value="CALCYPHOSINE LIKE"/>
    <property type="match status" value="1"/>
</dbReference>
<dbReference type="GO" id="GO:0005509">
    <property type="term" value="F:calcium ion binding"/>
    <property type="evidence" value="ECO:0007669"/>
    <property type="project" value="InterPro"/>
</dbReference>
<sequence length="266" mass="30595">MSRDTTIFPCRTGPMDREVVVARDQSPENEAPRAAAVERRPLEKRTVGLRKSGIDLLEEACRRMGKAPEEEAPWRQYLKDQWLDGRGALASLSEAEWAKLEIPIGLRSELRKFRNFESPSWGGVDFSNKLTEMHGKKEMNKTLEELRKKLKSRSAGDIYSLGKLFRIIDDDGDRKLSMEEFTKFLREIGVRNQQACTLLFQLFDSDSSGTVDYEEFLRAIRGGQKPPKNLDRFERESDAQEEIFAEVMQVFDANHDGKVSLSEWLE</sequence>
<dbReference type="Gene3D" id="1.10.238.10">
    <property type="entry name" value="EF-hand"/>
    <property type="match status" value="1"/>
</dbReference>
<keyword evidence="1" id="KW-0479">Metal-binding</keyword>
<evidence type="ECO:0000256" key="3">
    <source>
        <dbReference type="ARBA" id="ARBA00022837"/>
    </source>
</evidence>
<dbReference type="Pfam" id="PF13202">
    <property type="entry name" value="EF-hand_5"/>
    <property type="match status" value="1"/>
</dbReference>
<dbReference type="PROSITE" id="PS00018">
    <property type="entry name" value="EF_HAND_1"/>
    <property type="match status" value="2"/>
</dbReference>
<protein>
    <recommendedName>
        <fullName evidence="4">EF-hand domain-containing protein</fullName>
    </recommendedName>
</protein>